<protein>
    <submittedName>
        <fullName evidence="1">Phenylacetate-CoA ligase</fullName>
    </submittedName>
</protein>
<dbReference type="EMBL" id="FNHB01000013">
    <property type="protein sequence ID" value="SDN16327.1"/>
    <property type="molecule type" value="Genomic_DNA"/>
</dbReference>
<dbReference type="SUPFAM" id="SSF56801">
    <property type="entry name" value="Acetyl-CoA synthetase-like"/>
    <property type="match status" value="1"/>
</dbReference>
<dbReference type="Proteomes" id="UP000214880">
    <property type="component" value="Unassembled WGS sequence"/>
</dbReference>
<proteinExistence type="predicted"/>
<accession>A0A1G9Z533</accession>
<reference evidence="1 2" key="1">
    <citation type="submission" date="2016-10" db="EMBL/GenBank/DDBJ databases">
        <authorList>
            <person name="de Groot N.N."/>
        </authorList>
    </citation>
    <scope>NUCLEOTIDE SEQUENCE [LARGE SCALE GENOMIC DNA]</scope>
    <source>
        <strain evidence="1 2">DSM 1736</strain>
    </source>
</reference>
<dbReference type="PANTHER" id="PTHR43845:SF1">
    <property type="entry name" value="BLR5969 PROTEIN"/>
    <property type="match status" value="1"/>
</dbReference>
<dbReference type="Gene3D" id="3.40.50.12780">
    <property type="entry name" value="N-terminal domain of ligase-like"/>
    <property type="match status" value="1"/>
</dbReference>
<evidence type="ECO:0000313" key="1">
    <source>
        <dbReference type="EMBL" id="SDN16327.1"/>
    </source>
</evidence>
<keyword evidence="2" id="KW-1185">Reference proteome</keyword>
<sequence length="320" mass="34065">MLCNREIETMDRSAMTSLQSAKLHKLIRRLCDKSPFYQEKLAELALGPDCFTGISDLAKLPFTTRSDLVNHYPYGLLTFPLSSVARIHITGRGAQPVAVAYTSGDIAKWLEMLARTLVAGGLNPGGVIQIIADYGLQPEGLGLHYAAEITGATVLPAALLPPETQLATLAQFGVTALAAAPEYLLALAEAARALAIDLQALPVSTVYIISSRPDNKLSAEIAGCFNAAAVDVYTVNELIGPGVAGGCPANCGLHIQEDYFYPEIINPLNGEVKAEGETGELVLTSLGKEAMPVLRYRTGRQAVLNRAPCACGRTLARLLF</sequence>
<organism evidence="1 2">
    <name type="scientific">Dendrosporobacter quercicolus</name>
    <dbReference type="NCBI Taxonomy" id="146817"/>
    <lineage>
        <taxon>Bacteria</taxon>
        <taxon>Bacillati</taxon>
        <taxon>Bacillota</taxon>
        <taxon>Negativicutes</taxon>
        <taxon>Selenomonadales</taxon>
        <taxon>Sporomusaceae</taxon>
        <taxon>Dendrosporobacter</taxon>
    </lineage>
</organism>
<name>A0A1G9Z533_9FIRM</name>
<dbReference type="OrthoDB" id="580775at2"/>
<dbReference type="STRING" id="146817.SAMN04488502_11340"/>
<dbReference type="PANTHER" id="PTHR43845">
    <property type="entry name" value="BLR5969 PROTEIN"/>
    <property type="match status" value="1"/>
</dbReference>
<dbReference type="InterPro" id="IPR042099">
    <property type="entry name" value="ANL_N_sf"/>
</dbReference>
<gene>
    <name evidence="1" type="ORF">SAMN04488502_11340</name>
</gene>
<dbReference type="GO" id="GO:0016874">
    <property type="term" value="F:ligase activity"/>
    <property type="evidence" value="ECO:0007669"/>
    <property type="project" value="UniProtKB-KW"/>
</dbReference>
<dbReference type="AlphaFoldDB" id="A0A1G9Z533"/>
<keyword evidence="1" id="KW-0436">Ligase</keyword>
<evidence type="ECO:0000313" key="2">
    <source>
        <dbReference type="Proteomes" id="UP000214880"/>
    </source>
</evidence>